<evidence type="ECO:0000256" key="1">
    <source>
        <dbReference type="ARBA" id="ARBA00022536"/>
    </source>
</evidence>
<protein>
    <recommendedName>
        <fullName evidence="15">Metalloendopeptidase</fullName>
        <ecNumber evidence="15">3.4.24.-</ecNumber>
    </recommendedName>
</protein>
<keyword evidence="8 14" id="KW-0482">Metalloprotease</keyword>
<comment type="cofactor">
    <cofactor evidence="14 15">
        <name>Zn(2+)</name>
        <dbReference type="ChEBI" id="CHEBI:29105"/>
    </cofactor>
    <text evidence="14 15">Binds 1 zinc ion per subunit.</text>
</comment>
<dbReference type="Pfam" id="PF01400">
    <property type="entry name" value="Astacin"/>
    <property type="match status" value="1"/>
</dbReference>
<reference evidence="19" key="2">
    <citation type="submission" date="2025-08" db="UniProtKB">
        <authorList>
            <consortium name="RefSeq"/>
        </authorList>
    </citation>
    <scope>IDENTIFICATION</scope>
    <source>
        <strain evidence="19">S238N-H82</strain>
        <tissue evidence="19">Testes</tissue>
    </source>
</reference>
<dbReference type="InterPro" id="IPR001506">
    <property type="entry name" value="Peptidase_M12A"/>
</dbReference>
<feature type="binding site" evidence="12 14">
    <location>
        <position position="209"/>
    </location>
    <ligand>
        <name>Zn(2+)</name>
        <dbReference type="ChEBI" id="CHEBI:29105"/>
        <note>catalytic</note>
    </ligand>
</feature>
<keyword evidence="1" id="KW-0245">EGF-like domain</keyword>
<dbReference type="SUPFAM" id="SSF55486">
    <property type="entry name" value="Metalloproteases ('zincins'), catalytic domain"/>
    <property type="match status" value="1"/>
</dbReference>
<dbReference type="PANTHER" id="PTHR24251:SF50">
    <property type="entry name" value="ATTRACTIN-LIKE 1A"/>
    <property type="match status" value="1"/>
</dbReference>
<name>A0A9J7HMB2_BRAFL</name>
<feature type="domain" description="CUB" evidence="16">
    <location>
        <begin position="782"/>
        <end position="895"/>
    </location>
</feature>
<dbReference type="SMART" id="SM00042">
    <property type="entry name" value="CUB"/>
    <property type="match status" value="4"/>
</dbReference>
<dbReference type="Proteomes" id="UP000001554">
    <property type="component" value="Chromosome 18"/>
</dbReference>
<keyword evidence="3 12" id="KW-0479">Metal-binding</keyword>
<evidence type="ECO:0000256" key="2">
    <source>
        <dbReference type="ARBA" id="ARBA00022670"/>
    </source>
</evidence>
<feature type="disulfide bond" evidence="13">
    <location>
        <begin position="782"/>
        <end position="809"/>
    </location>
</feature>
<dbReference type="OMA" id="YGNHDGV"/>
<evidence type="ECO:0000256" key="14">
    <source>
        <dbReference type="PROSITE-ProRule" id="PRU01211"/>
    </source>
</evidence>
<dbReference type="SUPFAM" id="SSF57196">
    <property type="entry name" value="EGF/Laminin"/>
    <property type="match status" value="1"/>
</dbReference>
<dbReference type="Pfam" id="PF00431">
    <property type="entry name" value="CUB"/>
    <property type="match status" value="4"/>
</dbReference>
<dbReference type="RefSeq" id="XP_035660837.1">
    <property type="nucleotide sequence ID" value="XM_035804944.1"/>
</dbReference>
<dbReference type="CDD" id="cd00041">
    <property type="entry name" value="CUB"/>
    <property type="match status" value="4"/>
</dbReference>
<keyword evidence="10" id="KW-0325">Glycoprotein</keyword>
<evidence type="ECO:0000256" key="8">
    <source>
        <dbReference type="ARBA" id="ARBA00023049"/>
    </source>
</evidence>
<dbReference type="InterPro" id="IPR024079">
    <property type="entry name" value="MetalloPept_cat_dom_sf"/>
</dbReference>
<evidence type="ECO:0000256" key="11">
    <source>
        <dbReference type="PIRSR" id="PIRSR001199-1"/>
    </source>
</evidence>
<evidence type="ECO:0000256" key="7">
    <source>
        <dbReference type="ARBA" id="ARBA00022833"/>
    </source>
</evidence>
<dbReference type="SUPFAM" id="SSF49854">
    <property type="entry name" value="Spermadhesin, CUB domain"/>
    <property type="match status" value="4"/>
</dbReference>
<dbReference type="InterPro" id="IPR000859">
    <property type="entry name" value="CUB_dom"/>
</dbReference>
<feature type="domain" description="Peptidase M12A" evidence="17">
    <location>
        <begin position="112"/>
        <end position="307"/>
    </location>
</feature>
<feature type="chain" id="PRO_5039961752" description="Metalloendopeptidase" evidence="15">
    <location>
        <begin position="26"/>
        <end position="911"/>
    </location>
</feature>
<dbReference type="PRINTS" id="PR00480">
    <property type="entry name" value="ASTACIN"/>
</dbReference>
<dbReference type="SMART" id="SM00235">
    <property type="entry name" value="ZnMc"/>
    <property type="match status" value="1"/>
</dbReference>
<comment type="caution">
    <text evidence="13">Lacks conserved residue(s) required for the propagation of feature annotation.</text>
</comment>
<keyword evidence="4 15" id="KW-0732">Signal</keyword>
<keyword evidence="18" id="KW-1185">Reference proteome</keyword>
<feature type="active site" evidence="11 14">
    <location>
        <position position="206"/>
    </location>
</feature>
<dbReference type="InterPro" id="IPR006026">
    <property type="entry name" value="Peptidase_Metallo"/>
</dbReference>
<dbReference type="InterPro" id="IPR015446">
    <property type="entry name" value="BMP_1/tolloid-like"/>
</dbReference>
<feature type="binding site" evidence="12 14">
    <location>
        <position position="215"/>
    </location>
    <ligand>
        <name>Zn(2+)</name>
        <dbReference type="ChEBI" id="CHEBI:29105"/>
        <note>catalytic</note>
    </ligand>
</feature>
<dbReference type="PIRSF" id="PIRSF001199">
    <property type="entry name" value="BMP_1/tolloid-like"/>
    <property type="match status" value="1"/>
</dbReference>
<feature type="signal peptide" evidence="15">
    <location>
        <begin position="1"/>
        <end position="25"/>
    </location>
</feature>
<proteinExistence type="predicted"/>
<evidence type="ECO:0000256" key="5">
    <source>
        <dbReference type="ARBA" id="ARBA00022737"/>
    </source>
</evidence>
<evidence type="ECO:0000256" key="9">
    <source>
        <dbReference type="ARBA" id="ARBA00023157"/>
    </source>
</evidence>
<reference evidence="18" key="1">
    <citation type="journal article" date="2020" name="Nat. Ecol. Evol.">
        <title>Deeply conserved synteny resolves early events in vertebrate evolution.</title>
        <authorList>
            <person name="Simakov O."/>
            <person name="Marletaz F."/>
            <person name="Yue J.X."/>
            <person name="O'Connell B."/>
            <person name="Jenkins J."/>
            <person name="Brandt A."/>
            <person name="Calef R."/>
            <person name="Tung C.H."/>
            <person name="Huang T.K."/>
            <person name="Schmutz J."/>
            <person name="Satoh N."/>
            <person name="Yu J.K."/>
            <person name="Putnam N.H."/>
            <person name="Green R.E."/>
            <person name="Rokhsar D.S."/>
        </authorList>
    </citation>
    <scope>NUCLEOTIDE SEQUENCE [LARGE SCALE GENOMIC DNA]</scope>
    <source>
        <strain evidence="18">S238N-H82</strain>
    </source>
</reference>
<dbReference type="InterPro" id="IPR018097">
    <property type="entry name" value="EGF_Ca-bd_CS"/>
</dbReference>
<evidence type="ECO:0000256" key="3">
    <source>
        <dbReference type="ARBA" id="ARBA00022723"/>
    </source>
</evidence>
<evidence type="ECO:0000256" key="13">
    <source>
        <dbReference type="PROSITE-ProRule" id="PRU00059"/>
    </source>
</evidence>
<sequence length="911" mass="102973">MRGTESAGRALLALGLGLLLLRGHASLFSEWEEEADEEDGPGRANDPCSSDNVVIEGDIAISPEEFVHSSSDHTPLWNEEHDRDTFDGRTFYHNDTLDAAKKKKAGKSRPTRAVSSLPERLWPNATVPYTISEKFDSNLIRLIRQAMDHWEQHTCLRFTEHSGEKDYIHFATGKCGCCSFVGRRGNGRQKVSISPHCALFGVIVHELGHVIGFWHEHSRPDRDKYIKILKSNIRREKHENFDRKSVYEIDSLGQEYDYYSIMHYPKQTFSMNGRDTIVPLQDGVTIGQRERLSQGDVIQARVLYNCPKSNCKQNLTTHKGTIKTPLFPYNYPKREHCDWTVWAPPGHGIRLEFVEFQLEDSRNCSFDYLEIFHGTDDGEAKLQGRYCGHAVPTEVYSLGPFVQLHFQSDESVVGKGFKVNYTVYELDPFSFLESSGQMLHSGSGDDPMMMEKEKYLPSCGGVLSAREGNITSPGYPYSYYNDIQCAWIIKGSEGESISLTFHDINLDCDSEFNYVQVEELYVNITQYVSYLLNHSDNGSYADCNTTCSMVVGRYCRVMPHVIVTEVDQLLLTYSSNSNNIGSFTGFHASYTVDLDECVENQSSCGQMCINMQPGFRCDCERGFALADNGRDCTPKEKQVSVACGGLLTAARGGIKFTIVPHAITDCIWVISAEKGHRIFLTFEEFHVNSFEDFSCTDNYLEVTTGKQKDNQSREISNIPERIARFSPQGNGGRYCGDWKPPPYVTTGSGSIQLRLHVTSQNSVDWPALSVTYASYKKSEERCYFRLMDPRSGSFSSPGYPNGYAEDISCVWKISVPRHHRIRLKFIDLDVEPTVDCEYDFVAVHDGRHRGSPVIGQFCGPEPPRAITSTGRHLLIMFLTDTSKSGRGFRAEYTTILKHRGSRSQRSRYSEL</sequence>
<feature type="domain" description="CUB" evidence="16">
    <location>
        <begin position="311"/>
        <end position="424"/>
    </location>
</feature>
<accession>A0A9J7HMB2</accession>
<evidence type="ECO:0000256" key="15">
    <source>
        <dbReference type="RuleBase" id="RU361183"/>
    </source>
</evidence>
<dbReference type="GeneID" id="118405444"/>
<evidence type="ECO:0000256" key="12">
    <source>
        <dbReference type="PIRSR" id="PIRSR001199-2"/>
    </source>
</evidence>
<dbReference type="CDD" id="cd00054">
    <property type="entry name" value="EGF_CA"/>
    <property type="match status" value="1"/>
</dbReference>
<dbReference type="SMART" id="SM00179">
    <property type="entry name" value="EGF_CA"/>
    <property type="match status" value="1"/>
</dbReference>
<organism evidence="18 19">
    <name type="scientific">Branchiostoma floridae</name>
    <name type="common">Florida lancelet</name>
    <name type="synonym">Amphioxus</name>
    <dbReference type="NCBI Taxonomy" id="7739"/>
    <lineage>
        <taxon>Eukaryota</taxon>
        <taxon>Metazoa</taxon>
        <taxon>Chordata</taxon>
        <taxon>Cephalochordata</taxon>
        <taxon>Leptocardii</taxon>
        <taxon>Amphioxiformes</taxon>
        <taxon>Branchiostomatidae</taxon>
        <taxon>Branchiostoma</taxon>
    </lineage>
</organism>
<evidence type="ECO:0000313" key="19">
    <source>
        <dbReference type="RefSeq" id="XP_035660837.1"/>
    </source>
</evidence>
<dbReference type="GO" id="GO:0005509">
    <property type="term" value="F:calcium ion binding"/>
    <property type="evidence" value="ECO:0007669"/>
    <property type="project" value="InterPro"/>
</dbReference>
<feature type="domain" description="CUB" evidence="16">
    <location>
        <begin position="459"/>
        <end position="593"/>
    </location>
</feature>
<keyword evidence="7 12" id="KW-0862">Zinc</keyword>
<dbReference type="Gene3D" id="3.40.390.10">
    <property type="entry name" value="Collagenase (Catalytic Domain)"/>
    <property type="match status" value="1"/>
</dbReference>
<keyword evidence="2 14" id="KW-0645">Protease</keyword>
<dbReference type="KEGG" id="bfo:118405444"/>
<dbReference type="FunFam" id="2.60.120.290:FF:000050">
    <property type="entry name" value="Cubilin"/>
    <property type="match status" value="1"/>
</dbReference>
<evidence type="ECO:0000256" key="10">
    <source>
        <dbReference type="ARBA" id="ARBA00023180"/>
    </source>
</evidence>
<feature type="domain" description="CUB" evidence="16">
    <location>
        <begin position="643"/>
        <end position="775"/>
    </location>
</feature>
<gene>
    <name evidence="19" type="primary">LOC118405444</name>
</gene>
<dbReference type="PROSITE" id="PS01180">
    <property type="entry name" value="CUB"/>
    <property type="match status" value="4"/>
</dbReference>
<dbReference type="PROSITE" id="PS51864">
    <property type="entry name" value="ASTACIN"/>
    <property type="match status" value="1"/>
</dbReference>
<dbReference type="Gene3D" id="2.60.120.290">
    <property type="entry name" value="Spermadhesin, CUB domain"/>
    <property type="match status" value="4"/>
</dbReference>
<dbReference type="GO" id="GO:0004222">
    <property type="term" value="F:metalloendopeptidase activity"/>
    <property type="evidence" value="ECO:0007669"/>
    <property type="project" value="UniProtKB-UniRule"/>
</dbReference>
<dbReference type="OrthoDB" id="431034at2759"/>
<dbReference type="AlphaFoldDB" id="A0A9J7HMB2"/>
<dbReference type="PROSITE" id="PS01187">
    <property type="entry name" value="EGF_CA"/>
    <property type="match status" value="1"/>
</dbReference>
<dbReference type="Gene3D" id="2.10.25.10">
    <property type="entry name" value="Laminin"/>
    <property type="match status" value="1"/>
</dbReference>
<feature type="disulfide bond" evidence="14">
    <location>
        <begin position="175"/>
        <end position="197"/>
    </location>
</feature>
<keyword evidence="5" id="KW-0677">Repeat</keyword>
<dbReference type="FunFam" id="3.40.390.10:FF:000004">
    <property type="entry name" value="Metalloendopeptidase"/>
    <property type="match status" value="1"/>
</dbReference>
<dbReference type="InterPro" id="IPR000742">
    <property type="entry name" value="EGF"/>
</dbReference>
<evidence type="ECO:0000259" key="16">
    <source>
        <dbReference type="PROSITE" id="PS01180"/>
    </source>
</evidence>
<dbReference type="GO" id="GO:0008270">
    <property type="term" value="F:zinc ion binding"/>
    <property type="evidence" value="ECO:0007669"/>
    <property type="project" value="UniProtKB-UniRule"/>
</dbReference>
<keyword evidence="6 14" id="KW-0378">Hydrolase</keyword>
<dbReference type="PROSITE" id="PS01186">
    <property type="entry name" value="EGF_2"/>
    <property type="match status" value="1"/>
</dbReference>
<dbReference type="FunFam" id="2.60.120.290:FF:000068">
    <property type="entry name" value="Metalloendopeptidase"/>
    <property type="match status" value="1"/>
</dbReference>
<evidence type="ECO:0000256" key="6">
    <source>
        <dbReference type="ARBA" id="ARBA00022801"/>
    </source>
</evidence>
<dbReference type="GO" id="GO:0006508">
    <property type="term" value="P:proteolysis"/>
    <property type="evidence" value="ECO:0007669"/>
    <property type="project" value="UniProtKB-KW"/>
</dbReference>
<evidence type="ECO:0000259" key="17">
    <source>
        <dbReference type="PROSITE" id="PS51864"/>
    </source>
</evidence>
<keyword evidence="9 13" id="KW-1015">Disulfide bond</keyword>
<dbReference type="EC" id="3.4.24.-" evidence="15"/>
<dbReference type="InterPro" id="IPR001881">
    <property type="entry name" value="EGF-like_Ca-bd_dom"/>
</dbReference>
<evidence type="ECO:0000313" key="18">
    <source>
        <dbReference type="Proteomes" id="UP000001554"/>
    </source>
</evidence>
<feature type="binding site" evidence="12 14">
    <location>
        <position position="205"/>
    </location>
    <ligand>
        <name>Zn(2+)</name>
        <dbReference type="ChEBI" id="CHEBI:29105"/>
        <note>catalytic</note>
    </ligand>
</feature>
<evidence type="ECO:0000256" key="4">
    <source>
        <dbReference type="ARBA" id="ARBA00022729"/>
    </source>
</evidence>
<dbReference type="PANTHER" id="PTHR24251">
    <property type="entry name" value="OVOCHYMASE-RELATED"/>
    <property type="match status" value="1"/>
</dbReference>
<dbReference type="InterPro" id="IPR035914">
    <property type="entry name" value="Sperma_CUB_dom_sf"/>
</dbReference>
<feature type="disulfide bond" evidence="14">
    <location>
        <begin position="177"/>
        <end position="178"/>
    </location>
</feature>